<name>A0A2S2BVG5_9NOCA</name>
<dbReference type="InterPro" id="IPR000073">
    <property type="entry name" value="AB_hydrolase_1"/>
</dbReference>
<sequence length="281" mass="31427">MSDTHTTAPTRFVEIDGLKYAYRRWGKEGTTPVLFIPHYRAGMDHWDPIITDSFARDREVILFDGRGIAGSEGEPRETIEEMADDIAAFIRTIGVDKVDALGFSIGGMQVQELALRHSELVRKLLLLGTGPRGLILGSDPKVPKVAANPVPEAADFLYLFFGRSEEAKKAGLDFWERRHQRTVDVDPPSSMEVAQKQWPAVIAYRDSADKDKPFDYLGAIKQSTLIVNGIDDIMIDTASSLDMAKHIPDSQLILYPDAGHGAHFQYPERFVKHATQFLDEQ</sequence>
<gene>
    <name evidence="2" type="ORF">CBI38_14015</name>
</gene>
<feature type="domain" description="AB hydrolase-1" evidence="1">
    <location>
        <begin position="32"/>
        <end position="265"/>
    </location>
</feature>
<dbReference type="Pfam" id="PF00561">
    <property type="entry name" value="Abhydrolase_1"/>
    <property type="match status" value="1"/>
</dbReference>
<keyword evidence="3" id="KW-1185">Reference proteome</keyword>
<proteinExistence type="predicted"/>
<dbReference type="OrthoDB" id="7958481at2"/>
<dbReference type="PRINTS" id="PR00111">
    <property type="entry name" value="ABHYDROLASE"/>
</dbReference>
<dbReference type="InterPro" id="IPR029058">
    <property type="entry name" value="AB_hydrolase_fold"/>
</dbReference>
<dbReference type="GO" id="GO:0016787">
    <property type="term" value="F:hydrolase activity"/>
    <property type="evidence" value="ECO:0007669"/>
    <property type="project" value="UniProtKB-KW"/>
</dbReference>
<dbReference type="Gene3D" id="3.40.50.1820">
    <property type="entry name" value="alpha/beta hydrolase"/>
    <property type="match status" value="1"/>
</dbReference>
<dbReference type="KEGG" id="roz:CBI38_14015"/>
<keyword evidence="2" id="KW-0378">Hydrolase</keyword>
<dbReference type="SUPFAM" id="SSF53474">
    <property type="entry name" value="alpha/beta-Hydrolases"/>
    <property type="match status" value="1"/>
</dbReference>
<evidence type="ECO:0000313" key="2">
    <source>
        <dbReference type="EMBL" id="AWK72518.1"/>
    </source>
</evidence>
<evidence type="ECO:0000259" key="1">
    <source>
        <dbReference type="Pfam" id="PF00561"/>
    </source>
</evidence>
<dbReference type="EMBL" id="CP021354">
    <property type="protein sequence ID" value="AWK72518.1"/>
    <property type="molecule type" value="Genomic_DNA"/>
</dbReference>
<organism evidence="2 3">
    <name type="scientific">Rhodococcus oxybenzonivorans</name>
    <dbReference type="NCBI Taxonomy" id="1990687"/>
    <lineage>
        <taxon>Bacteria</taxon>
        <taxon>Bacillati</taxon>
        <taxon>Actinomycetota</taxon>
        <taxon>Actinomycetes</taxon>
        <taxon>Mycobacteriales</taxon>
        <taxon>Nocardiaceae</taxon>
        <taxon>Rhodococcus</taxon>
    </lineage>
</organism>
<accession>A0A2S2BVG5</accession>
<dbReference type="Proteomes" id="UP000245711">
    <property type="component" value="Chromosome"/>
</dbReference>
<dbReference type="PANTHER" id="PTHR43433:SF5">
    <property type="entry name" value="AB HYDROLASE-1 DOMAIN-CONTAINING PROTEIN"/>
    <property type="match status" value="1"/>
</dbReference>
<dbReference type="InterPro" id="IPR050471">
    <property type="entry name" value="AB_hydrolase"/>
</dbReference>
<evidence type="ECO:0000313" key="3">
    <source>
        <dbReference type="Proteomes" id="UP000245711"/>
    </source>
</evidence>
<dbReference type="AlphaFoldDB" id="A0A2S2BVG5"/>
<protein>
    <submittedName>
        <fullName evidence="2">Alpha/beta hydrolase</fullName>
    </submittedName>
</protein>
<dbReference type="PANTHER" id="PTHR43433">
    <property type="entry name" value="HYDROLASE, ALPHA/BETA FOLD FAMILY PROTEIN"/>
    <property type="match status" value="1"/>
</dbReference>
<dbReference type="RefSeq" id="WP_109329691.1">
    <property type="nucleotide sequence ID" value="NZ_CP021354.1"/>
</dbReference>
<reference evidence="2 3" key="1">
    <citation type="submission" date="2017-05" db="EMBL/GenBank/DDBJ databases">
        <title>Isolation of Rhodococcus sp. S2-17 biodegrading of BP-3.</title>
        <authorList>
            <person name="Lee Y."/>
            <person name="Kim K.H."/>
            <person name="Chun B.H."/>
            <person name="Jung H.S."/>
            <person name="Jeon C.O."/>
        </authorList>
    </citation>
    <scope>NUCLEOTIDE SEQUENCE [LARGE SCALE GENOMIC DNA]</scope>
    <source>
        <strain evidence="2 3">S2-17</strain>
    </source>
</reference>